<dbReference type="GO" id="GO:0006508">
    <property type="term" value="P:proteolysis"/>
    <property type="evidence" value="ECO:0007669"/>
    <property type="project" value="UniProtKB-KW"/>
</dbReference>
<dbReference type="Pfam" id="PF13180">
    <property type="entry name" value="PDZ_2"/>
    <property type="match status" value="1"/>
</dbReference>
<keyword evidence="2" id="KW-0378">Hydrolase</keyword>
<accession>A0A0S7WL00</accession>
<comment type="caution">
    <text evidence="4">The sequence shown here is derived from an EMBL/GenBank/DDBJ whole genome shotgun (WGS) entry which is preliminary data.</text>
</comment>
<protein>
    <recommendedName>
        <fullName evidence="3">PDZ domain-containing protein</fullName>
    </recommendedName>
</protein>
<evidence type="ECO:0000313" key="4">
    <source>
        <dbReference type="EMBL" id="KPJ50861.1"/>
    </source>
</evidence>
<dbReference type="Gene3D" id="2.30.42.10">
    <property type="match status" value="1"/>
</dbReference>
<dbReference type="InterPro" id="IPR036034">
    <property type="entry name" value="PDZ_sf"/>
</dbReference>
<dbReference type="InterPro" id="IPR001940">
    <property type="entry name" value="Peptidase_S1C"/>
</dbReference>
<dbReference type="InterPro" id="IPR009003">
    <property type="entry name" value="Peptidase_S1_PA"/>
</dbReference>
<dbReference type="AlphaFoldDB" id="A0A0S7WL00"/>
<evidence type="ECO:0000256" key="2">
    <source>
        <dbReference type="ARBA" id="ARBA00022801"/>
    </source>
</evidence>
<dbReference type="InterPro" id="IPR001478">
    <property type="entry name" value="PDZ"/>
</dbReference>
<evidence type="ECO:0000313" key="5">
    <source>
        <dbReference type="Proteomes" id="UP000051124"/>
    </source>
</evidence>
<evidence type="ECO:0000259" key="3">
    <source>
        <dbReference type="Pfam" id="PF13180"/>
    </source>
</evidence>
<name>A0A0S7WL00_UNCT6</name>
<gene>
    <name evidence="4" type="ORF">AMJ40_01665</name>
</gene>
<proteinExistence type="predicted"/>
<feature type="domain" description="PDZ" evidence="3">
    <location>
        <begin position="228"/>
        <end position="298"/>
    </location>
</feature>
<dbReference type="PRINTS" id="PR00834">
    <property type="entry name" value="PROTEASES2C"/>
</dbReference>
<dbReference type="PANTHER" id="PTHR43343">
    <property type="entry name" value="PEPTIDASE S12"/>
    <property type="match status" value="1"/>
</dbReference>
<dbReference type="PANTHER" id="PTHR43343:SF3">
    <property type="entry name" value="PROTEASE DO-LIKE 8, CHLOROPLASTIC"/>
    <property type="match status" value="1"/>
</dbReference>
<dbReference type="PATRIC" id="fig|1703771.3.peg.150"/>
<dbReference type="Pfam" id="PF13365">
    <property type="entry name" value="Trypsin_2"/>
    <property type="match status" value="1"/>
</dbReference>
<sequence length="304" mass="32251">MDAYSEVVVHVAEKISPAVVNINVLFQRRKGSGSGVIVTPDGYVLTNRHVVHNAKSIEATLNDGRTFPATIIGTDSPTDIAVLRVSGSDLPIAELGDSQVLKVGQLVVAIGNPFGLHCTVTAGVVSALGRSLRTESGRLIENVIQTDASLNPGSSGGPLANSRGEVVGINTALVYPGQGVCFSIPINTVKRVAGMLISTGTVKRGYLGVLAQSVRFDSRLVRKLKLSRDSGVGVLEVNPGSPAQKAGLNPRDILVQLGETVISNVDDLHRFLDEHPIDREYRMKILRGGEVIELAVHLEEMVGE</sequence>
<dbReference type="SUPFAM" id="SSF50156">
    <property type="entry name" value="PDZ domain-like"/>
    <property type="match status" value="1"/>
</dbReference>
<dbReference type="EMBL" id="LIZT01000011">
    <property type="protein sequence ID" value="KPJ50861.1"/>
    <property type="molecule type" value="Genomic_DNA"/>
</dbReference>
<organism evidence="4 5">
    <name type="scientific">candidate division TA06 bacterium DG_26</name>
    <dbReference type="NCBI Taxonomy" id="1703771"/>
    <lineage>
        <taxon>Bacteria</taxon>
        <taxon>Bacteria division TA06</taxon>
    </lineage>
</organism>
<keyword evidence="1" id="KW-0645">Protease</keyword>
<dbReference type="GO" id="GO:0004252">
    <property type="term" value="F:serine-type endopeptidase activity"/>
    <property type="evidence" value="ECO:0007669"/>
    <property type="project" value="InterPro"/>
</dbReference>
<dbReference type="SUPFAM" id="SSF50494">
    <property type="entry name" value="Trypsin-like serine proteases"/>
    <property type="match status" value="1"/>
</dbReference>
<dbReference type="Gene3D" id="2.40.10.120">
    <property type="match status" value="1"/>
</dbReference>
<dbReference type="Proteomes" id="UP000051124">
    <property type="component" value="Unassembled WGS sequence"/>
</dbReference>
<evidence type="ECO:0000256" key="1">
    <source>
        <dbReference type="ARBA" id="ARBA00022670"/>
    </source>
</evidence>
<reference evidence="4 5" key="1">
    <citation type="journal article" date="2015" name="Microbiome">
        <title>Genomic resolution of linkages in carbon, nitrogen, and sulfur cycling among widespread estuary sediment bacteria.</title>
        <authorList>
            <person name="Baker B.J."/>
            <person name="Lazar C.S."/>
            <person name="Teske A.P."/>
            <person name="Dick G.J."/>
        </authorList>
    </citation>
    <scope>NUCLEOTIDE SEQUENCE [LARGE SCALE GENOMIC DNA]</scope>
    <source>
        <strain evidence="4">DG_26</strain>
    </source>
</reference>
<dbReference type="InterPro" id="IPR051201">
    <property type="entry name" value="Chloro_Bact_Ser_Proteases"/>
</dbReference>